<dbReference type="PANTHER" id="PTHR47529">
    <property type="entry name" value="PEPTIDYL-PROLYL CIS-TRANS ISOMERASE D"/>
    <property type="match status" value="1"/>
</dbReference>
<evidence type="ECO:0000256" key="4">
    <source>
        <dbReference type="ARBA" id="ARBA00022692"/>
    </source>
</evidence>
<gene>
    <name evidence="14" type="primary">ppiD</name>
    <name evidence="14" type="ORF">GRH90_19950</name>
</gene>
<dbReference type="InterPro" id="IPR052029">
    <property type="entry name" value="PpiD_chaperone"/>
</dbReference>
<keyword evidence="3" id="KW-0997">Cell inner membrane</keyword>
<keyword evidence="2" id="KW-1003">Cell membrane</keyword>
<dbReference type="GO" id="GO:0003755">
    <property type="term" value="F:peptidyl-prolyl cis-trans isomerase activity"/>
    <property type="evidence" value="ECO:0007669"/>
    <property type="project" value="UniProtKB-KW"/>
</dbReference>
<comment type="caution">
    <text evidence="14">The sequence shown here is derived from an EMBL/GenBank/DDBJ whole genome shotgun (WGS) entry which is preliminary data.</text>
</comment>
<keyword evidence="11 14" id="KW-0413">Isomerase</keyword>
<evidence type="ECO:0000256" key="3">
    <source>
        <dbReference type="ARBA" id="ARBA00022519"/>
    </source>
</evidence>
<dbReference type="PROSITE" id="PS50198">
    <property type="entry name" value="PPIC_PPIASE_2"/>
    <property type="match status" value="1"/>
</dbReference>
<dbReference type="Gene3D" id="1.10.4030.10">
    <property type="entry name" value="Porin chaperone SurA, peptide-binding domain"/>
    <property type="match status" value="1"/>
</dbReference>
<dbReference type="AlphaFoldDB" id="A0A845SJB0"/>
<evidence type="ECO:0000256" key="7">
    <source>
        <dbReference type="ARBA" id="ARBA00023186"/>
    </source>
</evidence>
<feature type="transmembrane region" description="Helical" evidence="12">
    <location>
        <begin position="12"/>
        <end position="35"/>
    </location>
</feature>
<proteinExistence type="inferred from homology"/>
<keyword evidence="15" id="KW-1185">Reference proteome</keyword>
<dbReference type="NCBIfam" id="NF008054">
    <property type="entry name" value="PRK10788.1"/>
    <property type="match status" value="1"/>
</dbReference>
<dbReference type="PANTHER" id="PTHR47529:SF1">
    <property type="entry name" value="PERIPLASMIC CHAPERONE PPID"/>
    <property type="match status" value="1"/>
</dbReference>
<keyword evidence="4 12" id="KW-0812">Transmembrane</keyword>
<evidence type="ECO:0000256" key="11">
    <source>
        <dbReference type="PROSITE-ProRule" id="PRU00278"/>
    </source>
</evidence>
<dbReference type="PROSITE" id="PS01096">
    <property type="entry name" value="PPIC_PPIASE_1"/>
    <property type="match status" value="1"/>
</dbReference>
<reference evidence="14 15" key="2">
    <citation type="submission" date="2020-02" db="EMBL/GenBank/DDBJ databases">
        <title>The new genus of Enterobacteriales.</title>
        <authorList>
            <person name="Kim I.S."/>
        </authorList>
    </citation>
    <scope>NUCLEOTIDE SEQUENCE [LARGE SCALE GENOMIC DNA]</scope>
    <source>
        <strain evidence="14 15">SAP-6</strain>
    </source>
</reference>
<evidence type="ECO:0000256" key="2">
    <source>
        <dbReference type="ARBA" id="ARBA00022475"/>
    </source>
</evidence>
<evidence type="ECO:0000256" key="10">
    <source>
        <dbReference type="ARBA" id="ARBA00042775"/>
    </source>
</evidence>
<keyword evidence="6 12" id="KW-0472">Membrane</keyword>
<dbReference type="SUPFAM" id="SSF54534">
    <property type="entry name" value="FKBP-like"/>
    <property type="match status" value="1"/>
</dbReference>
<dbReference type="InterPro" id="IPR027304">
    <property type="entry name" value="Trigger_fact/SurA_dom_sf"/>
</dbReference>
<evidence type="ECO:0000256" key="5">
    <source>
        <dbReference type="ARBA" id="ARBA00022989"/>
    </source>
</evidence>
<dbReference type="SUPFAM" id="SSF109998">
    <property type="entry name" value="Triger factor/SurA peptide-binding domain-like"/>
    <property type="match status" value="1"/>
</dbReference>
<feature type="domain" description="PpiC" evidence="13">
    <location>
        <begin position="268"/>
        <end position="357"/>
    </location>
</feature>
<evidence type="ECO:0000256" key="9">
    <source>
        <dbReference type="ARBA" id="ARBA00040743"/>
    </source>
</evidence>
<dbReference type="Pfam" id="PF13145">
    <property type="entry name" value="Rotamase_2"/>
    <property type="match status" value="1"/>
</dbReference>
<keyword evidence="7" id="KW-0143">Chaperone</keyword>
<evidence type="ECO:0000256" key="12">
    <source>
        <dbReference type="SAM" id="Phobius"/>
    </source>
</evidence>
<dbReference type="Proteomes" id="UP000461443">
    <property type="component" value="Unassembled WGS sequence"/>
</dbReference>
<evidence type="ECO:0000259" key="13">
    <source>
        <dbReference type="PROSITE" id="PS50198"/>
    </source>
</evidence>
<evidence type="ECO:0000313" key="15">
    <source>
        <dbReference type="Proteomes" id="UP000461443"/>
    </source>
</evidence>
<dbReference type="InterPro" id="IPR046357">
    <property type="entry name" value="PPIase_dom_sf"/>
</dbReference>
<comment type="similarity">
    <text evidence="8">Belongs to the PpiD chaperone family.</text>
</comment>
<name>A0A845SJB0_9GAMM</name>
<dbReference type="Pfam" id="PF13624">
    <property type="entry name" value="SurA_N_3"/>
    <property type="match status" value="1"/>
</dbReference>
<keyword evidence="5 12" id="KW-1133">Transmembrane helix</keyword>
<evidence type="ECO:0000256" key="1">
    <source>
        <dbReference type="ARBA" id="ARBA00004382"/>
    </source>
</evidence>
<protein>
    <recommendedName>
        <fullName evidence="9">Periplasmic chaperone PpiD</fullName>
    </recommendedName>
    <alternativeName>
        <fullName evidence="10">Periplasmic folding chaperone</fullName>
    </alternativeName>
</protein>
<dbReference type="InterPro" id="IPR000297">
    <property type="entry name" value="PPIase_PpiC"/>
</dbReference>
<sequence length="626" mass="68210">MMDNLRAAANHVVLKIILAIVAISFVLTGVGNYLIGGGGDYAAKVNGQQISRAQLEQAVQNERNRQQESLGDSFSALAANEGYMLQMRRQVLSQLIDETLLDQYAQTLGLAVSDRQIKDAIFAIPAFRTNNNFDNEKYRSIITSMGLTPDQYAQLMRKQLLTQQLIQGLGGTGFLLPDETNRLMALAIQERQARLATLDINALLAGQTASDEEIQNTYNQNKNSYVQPEAFKVSYIALDAASMQAKTTVSEQEIQAYYDQHKDQFSQPARKRYAIIQSKTEADAKAILAELQKGADFAILAKQRSTDIISAKNGGDIGWMDADATVDELKQANLNDKGQLSGVITSSVGFLVARLTDIQPEQVKPLADVHDGVAMKVKQEKAIDAYYALQQKVSDAASNDNESLASAETAAGTKAVQTDWFSRDSVPAALDFDAVKQALFGGSLLGVNGAPGNNSDVITVDGDRAFIVRLAEHKPESTKPLDAVRAQVEQQVKRQKAMQQARVDAEKLLVALKQGKGDEAMKAANLSFGDRKTFDSTRQNDRLTQSIFTLPQPQPNTASYGISEDAQGNIVLVALDKVAPRKLDDQQRAQVVSQLSQGMTGVTFDALLNNLRTEAKIKMGTGAQMQ</sequence>
<evidence type="ECO:0000256" key="6">
    <source>
        <dbReference type="ARBA" id="ARBA00023136"/>
    </source>
</evidence>
<dbReference type="GO" id="GO:0005886">
    <property type="term" value="C:plasma membrane"/>
    <property type="evidence" value="ECO:0007669"/>
    <property type="project" value="UniProtKB-SubCell"/>
</dbReference>
<dbReference type="EMBL" id="WUBS01000015">
    <property type="protein sequence ID" value="NDL65010.1"/>
    <property type="molecule type" value="Genomic_DNA"/>
</dbReference>
<evidence type="ECO:0000313" key="14">
    <source>
        <dbReference type="EMBL" id="NDL65010.1"/>
    </source>
</evidence>
<dbReference type="RefSeq" id="WP_162367714.1">
    <property type="nucleotide sequence ID" value="NZ_WUBS01000015.1"/>
</dbReference>
<evidence type="ECO:0000256" key="8">
    <source>
        <dbReference type="ARBA" id="ARBA00038408"/>
    </source>
</evidence>
<reference evidence="14 15" key="1">
    <citation type="submission" date="2019-12" db="EMBL/GenBank/DDBJ databases">
        <authorList>
            <person name="Lee S.D."/>
        </authorList>
    </citation>
    <scope>NUCLEOTIDE SEQUENCE [LARGE SCALE GENOMIC DNA]</scope>
    <source>
        <strain evidence="14 15">SAP-6</strain>
    </source>
</reference>
<dbReference type="InterPro" id="IPR023058">
    <property type="entry name" value="PPIase_PpiC_CS"/>
</dbReference>
<accession>A0A845SJB0</accession>
<keyword evidence="11" id="KW-0697">Rotamase</keyword>
<organism evidence="14 15">
    <name type="scientific">Acerihabitans arboris</name>
    <dbReference type="NCBI Taxonomy" id="2691583"/>
    <lineage>
        <taxon>Bacteria</taxon>
        <taxon>Pseudomonadati</taxon>
        <taxon>Pseudomonadota</taxon>
        <taxon>Gammaproteobacteria</taxon>
        <taxon>Enterobacterales</taxon>
        <taxon>Pectobacteriaceae</taxon>
        <taxon>Acerihabitans</taxon>
    </lineage>
</organism>
<comment type="subcellular location">
    <subcellularLocation>
        <location evidence="1">Cell inner membrane</location>
        <topology evidence="1">Single-pass type II membrane protein</topology>
        <orientation evidence="1">Periplasmic side</orientation>
    </subcellularLocation>
</comment>
<dbReference type="Gene3D" id="3.10.50.40">
    <property type="match status" value="1"/>
</dbReference>